<evidence type="ECO:0000313" key="2">
    <source>
        <dbReference type="Proteomes" id="UP000823388"/>
    </source>
</evidence>
<dbReference type="Proteomes" id="UP000823388">
    <property type="component" value="Chromosome 8N"/>
</dbReference>
<protein>
    <submittedName>
        <fullName evidence="1">Uncharacterized protein</fullName>
    </submittedName>
</protein>
<gene>
    <name evidence="1" type="ORF">PVAP13_8NG065400</name>
</gene>
<organism evidence="1 2">
    <name type="scientific">Panicum virgatum</name>
    <name type="common">Blackwell switchgrass</name>
    <dbReference type="NCBI Taxonomy" id="38727"/>
    <lineage>
        <taxon>Eukaryota</taxon>
        <taxon>Viridiplantae</taxon>
        <taxon>Streptophyta</taxon>
        <taxon>Embryophyta</taxon>
        <taxon>Tracheophyta</taxon>
        <taxon>Spermatophyta</taxon>
        <taxon>Magnoliopsida</taxon>
        <taxon>Liliopsida</taxon>
        <taxon>Poales</taxon>
        <taxon>Poaceae</taxon>
        <taxon>PACMAD clade</taxon>
        <taxon>Panicoideae</taxon>
        <taxon>Panicodae</taxon>
        <taxon>Paniceae</taxon>
        <taxon>Panicinae</taxon>
        <taxon>Panicum</taxon>
        <taxon>Panicum sect. Hiantes</taxon>
    </lineage>
</organism>
<accession>A0A8T0P4X8</accession>
<proteinExistence type="predicted"/>
<keyword evidence="2" id="KW-1185">Reference proteome</keyword>
<comment type="caution">
    <text evidence="1">The sequence shown here is derived from an EMBL/GenBank/DDBJ whole genome shotgun (WGS) entry which is preliminary data.</text>
</comment>
<dbReference type="AlphaFoldDB" id="A0A8T0P4X8"/>
<evidence type="ECO:0000313" key="1">
    <source>
        <dbReference type="EMBL" id="KAG2556048.1"/>
    </source>
</evidence>
<sequence length="91" mass="9867">MLLPAEWATSGFRRPSRVVFEDRAKPTGHRQLRKEIAGIQSEGGSTLKTRITFGVTRMAWCCGPDGVKVVGQAGGPRNREVGIYGSLQPAI</sequence>
<reference evidence="1" key="1">
    <citation type="submission" date="2020-05" db="EMBL/GenBank/DDBJ databases">
        <title>WGS assembly of Panicum virgatum.</title>
        <authorList>
            <person name="Lovell J.T."/>
            <person name="Jenkins J."/>
            <person name="Shu S."/>
            <person name="Juenger T.E."/>
            <person name="Schmutz J."/>
        </authorList>
    </citation>
    <scope>NUCLEOTIDE SEQUENCE</scope>
    <source>
        <strain evidence="1">AP13</strain>
    </source>
</reference>
<name>A0A8T0P4X8_PANVG</name>
<dbReference type="EMBL" id="CM029052">
    <property type="protein sequence ID" value="KAG2556048.1"/>
    <property type="molecule type" value="Genomic_DNA"/>
</dbReference>